<gene>
    <name evidence="1" type="ORF">ACFSKK_06540</name>
</gene>
<accession>A0ABW5BWQ9</accession>
<dbReference type="EMBL" id="JBHUIK010000001">
    <property type="protein sequence ID" value="MFD2213349.1"/>
    <property type="molecule type" value="Genomic_DNA"/>
</dbReference>
<sequence length="79" mass="8377">MSDYKKGCIEDILKKLPPGYGVGGVYLRNGSLVPVTTFSNVCDCCAYFVGADCQVCVFDTDNIAGLCFGPAEAPDADEE</sequence>
<organism evidence="1 2">
    <name type="scientific">Metabacillus endolithicus</name>
    <dbReference type="NCBI Taxonomy" id="1535204"/>
    <lineage>
        <taxon>Bacteria</taxon>
        <taxon>Bacillati</taxon>
        <taxon>Bacillota</taxon>
        <taxon>Bacilli</taxon>
        <taxon>Bacillales</taxon>
        <taxon>Bacillaceae</taxon>
        <taxon>Metabacillus</taxon>
    </lineage>
</organism>
<comment type="caution">
    <text evidence="1">The sequence shown here is derived from an EMBL/GenBank/DDBJ whole genome shotgun (WGS) entry which is preliminary data.</text>
</comment>
<dbReference type="RefSeq" id="WP_247341055.1">
    <property type="nucleotide sequence ID" value="NZ_CP095550.1"/>
</dbReference>
<reference evidence="2" key="1">
    <citation type="journal article" date="2019" name="Int. J. Syst. Evol. Microbiol.">
        <title>The Global Catalogue of Microorganisms (GCM) 10K type strain sequencing project: providing services to taxonomists for standard genome sequencing and annotation.</title>
        <authorList>
            <consortium name="The Broad Institute Genomics Platform"/>
            <consortium name="The Broad Institute Genome Sequencing Center for Infectious Disease"/>
            <person name="Wu L."/>
            <person name="Ma J."/>
        </authorList>
    </citation>
    <scope>NUCLEOTIDE SEQUENCE [LARGE SCALE GENOMIC DNA]</scope>
    <source>
        <strain evidence="2">CGMCC 1.15474</strain>
    </source>
</reference>
<keyword evidence="2" id="KW-1185">Reference proteome</keyword>
<name>A0ABW5BWQ9_9BACI</name>
<protein>
    <submittedName>
        <fullName evidence="1">Uncharacterized protein</fullName>
    </submittedName>
</protein>
<evidence type="ECO:0000313" key="1">
    <source>
        <dbReference type="EMBL" id="MFD2213349.1"/>
    </source>
</evidence>
<dbReference type="Proteomes" id="UP001597318">
    <property type="component" value="Unassembled WGS sequence"/>
</dbReference>
<proteinExistence type="predicted"/>
<evidence type="ECO:0000313" key="2">
    <source>
        <dbReference type="Proteomes" id="UP001597318"/>
    </source>
</evidence>